<name>A0A437PIX6_9ACTN</name>
<reference evidence="3 4" key="1">
    <citation type="submission" date="2019-01" db="EMBL/GenBank/DDBJ databases">
        <title>Genome sequences of Streptomyces and Rhizobium isolates collected from root and soil.</title>
        <authorList>
            <person name="Chhettri S."/>
            <person name="Sevigny J.L."/>
            <person name="Sen A."/>
            <person name="Ennis N."/>
            <person name="Tisa L."/>
        </authorList>
    </citation>
    <scope>NUCLEOTIDE SEQUENCE [LARGE SCALE GENOMIC DNA]</scope>
    <source>
        <strain evidence="3 4">San01</strain>
    </source>
</reference>
<dbReference type="Proteomes" id="UP000283128">
    <property type="component" value="Unassembled WGS sequence"/>
</dbReference>
<evidence type="ECO:0000313" key="4">
    <source>
        <dbReference type="Proteomes" id="UP000283128"/>
    </source>
</evidence>
<feature type="domain" description="UspA" evidence="2">
    <location>
        <begin position="170"/>
        <end position="291"/>
    </location>
</feature>
<dbReference type="PANTHER" id="PTHR46268:SF6">
    <property type="entry name" value="UNIVERSAL STRESS PROTEIN UP12"/>
    <property type="match status" value="1"/>
</dbReference>
<accession>A0A437PIX6</accession>
<dbReference type="InterPro" id="IPR006015">
    <property type="entry name" value="Universal_stress_UspA"/>
</dbReference>
<dbReference type="PANTHER" id="PTHR46268">
    <property type="entry name" value="STRESS RESPONSE PROTEIN NHAX"/>
    <property type="match status" value="1"/>
</dbReference>
<dbReference type="AlphaFoldDB" id="A0A437PIX6"/>
<evidence type="ECO:0000259" key="2">
    <source>
        <dbReference type="Pfam" id="PF00582"/>
    </source>
</evidence>
<feature type="domain" description="UspA" evidence="2">
    <location>
        <begin position="13"/>
        <end position="146"/>
    </location>
</feature>
<protein>
    <submittedName>
        <fullName evidence="3">Universal stress protein</fullName>
    </submittedName>
</protein>
<evidence type="ECO:0000313" key="3">
    <source>
        <dbReference type="EMBL" id="RVU22216.1"/>
    </source>
</evidence>
<dbReference type="OrthoDB" id="3865341at2"/>
<proteinExistence type="inferred from homology"/>
<dbReference type="EMBL" id="RZYA01000011">
    <property type="protein sequence ID" value="RVU22216.1"/>
    <property type="molecule type" value="Genomic_DNA"/>
</dbReference>
<dbReference type="SUPFAM" id="SSF52402">
    <property type="entry name" value="Adenine nucleotide alpha hydrolases-like"/>
    <property type="match status" value="2"/>
</dbReference>
<dbReference type="RefSeq" id="WP_127830085.1">
    <property type="nucleotide sequence ID" value="NZ_RZYA01000011.1"/>
</dbReference>
<dbReference type="Pfam" id="PF00582">
    <property type="entry name" value="Usp"/>
    <property type="match status" value="2"/>
</dbReference>
<comment type="caution">
    <text evidence="3">The sequence shown here is derived from an EMBL/GenBank/DDBJ whole genome shotgun (WGS) entry which is preliminary data.</text>
</comment>
<dbReference type="Gene3D" id="3.40.50.620">
    <property type="entry name" value="HUPs"/>
    <property type="match status" value="2"/>
</dbReference>
<keyword evidence="4" id="KW-1185">Reference proteome</keyword>
<dbReference type="InterPro" id="IPR006016">
    <property type="entry name" value="UspA"/>
</dbReference>
<evidence type="ECO:0000256" key="1">
    <source>
        <dbReference type="ARBA" id="ARBA00008791"/>
    </source>
</evidence>
<dbReference type="PRINTS" id="PR01438">
    <property type="entry name" value="UNVRSLSTRESS"/>
</dbReference>
<gene>
    <name evidence="3" type="ORF">EOT10_22445</name>
</gene>
<sequence length="309" mass="32353">MASDPTARPELGNIVVGVDGSPSARTAALWAAAEADQRGRPLRLVHAVDTDRRALFANADTIQTVREAGRDLLTETANAVHECFPDLTVTRELSRQEPIAGLRASAGRRGTIVVGHRGLGGFSTLMLGSVGLGVAARADVPVIVVRGESERPEAGSVTAAVSDATDLGWLLFAAAEADARKAVLRLVSVWNVLTHVGRVATMLDDLDGIARARVQQVKDLADQVREVYPDLIVGHHVETGTSTPGILIEASVHTDLVVMGRGRRPLGIGPSLGRVAHTLIHHAHCPVEIVPSSFAAGDDESGESGATTG</sequence>
<dbReference type="InterPro" id="IPR014729">
    <property type="entry name" value="Rossmann-like_a/b/a_fold"/>
</dbReference>
<organism evidence="3 4">
    <name type="scientific">Streptomyces antnestii</name>
    <dbReference type="NCBI Taxonomy" id="2494256"/>
    <lineage>
        <taxon>Bacteria</taxon>
        <taxon>Bacillati</taxon>
        <taxon>Actinomycetota</taxon>
        <taxon>Actinomycetes</taxon>
        <taxon>Kitasatosporales</taxon>
        <taxon>Streptomycetaceae</taxon>
        <taxon>Streptomyces</taxon>
    </lineage>
</organism>
<comment type="similarity">
    <text evidence="1">Belongs to the universal stress protein A family.</text>
</comment>